<feature type="domain" description="Glyoxalase/fosfomycin resistance/dioxygenase" evidence="1">
    <location>
        <begin position="5"/>
        <end position="128"/>
    </location>
</feature>
<dbReference type="Pfam" id="PF00903">
    <property type="entry name" value="Glyoxalase"/>
    <property type="match status" value="1"/>
</dbReference>
<protein>
    <submittedName>
        <fullName evidence="2">PhnB protein</fullName>
    </submittedName>
</protein>
<dbReference type="EMBL" id="FOJN01000004">
    <property type="protein sequence ID" value="SFA46532.1"/>
    <property type="molecule type" value="Genomic_DNA"/>
</dbReference>
<dbReference type="RefSeq" id="WP_074922029.1">
    <property type="nucleotide sequence ID" value="NZ_FOJN01000004.1"/>
</dbReference>
<dbReference type="Gene3D" id="3.10.180.10">
    <property type="entry name" value="2,3-Dihydroxybiphenyl 1,2-Dioxygenase, domain 1"/>
    <property type="match status" value="1"/>
</dbReference>
<dbReference type="SUPFAM" id="SSF54593">
    <property type="entry name" value="Glyoxalase/Bleomycin resistance protein/Dihydroxybiphenyl dioxygenase"/>
    <property type="match status" value="1"/>
</dbReference>
<name>A0A1I0T452_9NOCA</name>
<dbReference type="CDD" id="cd06588">
    <property type="entry name" value="PhnB_like"/>
    <property type="match status" value="1"/>
</dbReference>
<gene>
    <name evidence="2" type="ORF">SAMN05444374_10458</name>
</gene>
<dbReference type="OrthoDB" id="9795306at2"/>
<dbReference type="InterPro" id="IPR029068">
    <property type="entry name" value="Glyas_Bleomycin-R_OHBP_Dase"/>
</dbReference>
<dbReference type="AlphaFoldDB" id="A0A1I0T452"/>
<dbReference type="InterPro" id="IPR028973">
    <property type="entry name" value="PhnB-like"/>
</dbReference>
<dbReference type="PANTHER" id="PTHR33990:SF1">
    <property type="entry name" value="PROTEIN YJDN"/>
    <property type="match status" value="1"/>
</dbReference>
<reference evidence="2 3" key="1">
    <citation type="submission" date="2016-10" db="EMBL/GenBank/DDBJ databases">
        <authorList>
            <person name="de Groot N.N."/>
        </authorList>
    </citation>
    <scope>NUCLEOTIDE SEQUENCE [LARGE SCALE GENOMIC DNA]</scope>
    <source>
        <strain evidence="2 3">DSM 44908</strain>
    </source>
</reference>
<accession>A0A1I0T452</accession>
<evidence type="ECO:0000259" key="1">
    <source>
        <dbReference type="Pfam" id="PF00903"/>
    </source>
</evidence>
<dbReference type="Proteomes" id="UP000182054">
    <property type="component" value="Unassembled WGS sequence"/>
</dbReference>
<dbReference type="InterPro" id="IPR004360">
    <property type="entry name" value="Glyas_Fos-R_dOase_dom"/>
</dbReference>
<sequence length="133" mass="14416">MPSRLNPYLSFRDTAREAMEFYRDVFGGDLTVSTFGESGMPVEPAENDLVMHAQLETPSGFLLMGADTPSSMSVSTNGTVSLSGDDEADLRRWWDGLSEGATPGVPLEKAPWGDTFGMLTDRYGIGWMVNIAG</sequence>
<organism evidence="2 3">
    <name type="scientific">Rhodococcoides kroppenstedtii</name>
    <dbReference type="NCBI Taxonomy" id="293050"/>
    <lineage>
        <taxon>Bacteria</taxon>
        <taxon>Bacillati</taxon>
        <taxon>Actinomycetota</taxon>
        <taxon>Actinomycetes</taxon>
        <taxon>Mycobacteriales</taxon>
        <taxon>Nocardiaceae</taxon>
        <taxon>Rhodococcoides</taxon>
    </lineage>
</organism>
<dbReference type="GeneID" id="85485216"/>
<evidence type="ECO:0000313" key="3">
    <source>
        <dbReference type="Proteomes" id="UP000182054"/>
    </source>
</evidence>
<dbReference type="PANTHER" id="PTHR33990">
    <property type="entry name" value="PROTEIN YJDN-RELATED"/>
    <property type="match status" value="1"/>
</dbReference>
<evidence type="ECO:0000313" key="2">
    <source>
        <dbReference type="EMBL" id="SFA46532.1"/>
    </source>
</evidence>
<proteinExistence type="predicted"/>